<dbReference type="RefSeq" id="WP_182498512.1">
    <property type="nucleotide sequence ID" value="NZ_BMKM01000003.1"/>
</dbReference>
<proteinExistence type="predicted"/>
<sequence length="305" mass="35183">MKRTSLLILLSGLLFSTFLFSCKDDTFKPDSKEEAAKFESIEVIKTKPNAATNSLVEFSYDNQNRLIKAGFSEYVYDKNGKVEKVQVYTDKRELYSEYSYLYDQQGRLTEVKLTFLRNPNSMIDLAADKPVVASFTYPSGSKLPSMIITRDFKFSKEFDFGPKGFGAPQKKEYKYDGNNVTEVIITGTDNNPFEDNDRPYYARLFFKKGNKKHFLKGLYDKLGFNPLDYSEVISENQPELQASFQSREPITDIQPNWEQASKFVVAEDQKSRPVEVSVSIYPKDVSIHGTDYLLWSSMYKIKYKD</sequence>
<dbReference type="AlphaFoldDB" id="A0A8H9KTH9"/>
<feature type="signal peptide" evidence="1">
    <location>
        <begin position="1"/>
        <end position="21"/>
    </location>
</feature>
<dbReference type="Gene3D" id="2.180.10.10">
    <property type="entry name" value="RHS repeat-associated core"/>
    <property type="match status" value="1"/>
</dbReference>
<dbReference type="Proteomes" id="UP000614460">
    <property type="component" value="Unassembled WGS sequence"/>
</dbReference>
<keyword evidence="1" id="KW-0732">Signal</keyword>
<dbReference type="PROSITE" id="PS51257">
    <property type="entry name" value="PROKAR_LIPOPROTEIN"/>
    <property type="match status" value="1"/>
</dbReference>
<accession>A0A8H9KTH9</accession>
<feature type="chain" id="PRO_5034233776" description="DUF4595 domain-containing protein" evidence="1">
    <location>
        <begin position="22"/>
        <end position="305"/>
    </location>
</feature>
<evidence type="ECO:0000256" key="1">
    <source>
        <dbReference type="SAM" id="SignalP"/>
    </source>
</evidence>
<organism evidence="2 3">
    <name type="scientific">Sphingobacterium cellulitidis</name>
    <dbReference type="NCBI Taxonomy" id="1768011"/>
    <lineage>
        <taxon>Bacteria</taxon>
        <taxon>Pseudomonadati</taxon>
        <taxon>Bacteroidota</taxon>
        <taxon>Sphingobacteriia</taxon>
        <taxon>Sphingobacteriales</taxon>
        <taxon>Sphingobacteriaceae</taxon>
        <taxon>Sphingobacterium</taxon>
    </lineage>
</organism>
<evidence type="ECO:0008006" key="4">
    <source>
        <dbReference type="Google" id="ProtNLM"/>
    </source>
</evidence>
<comment type="caution">
    <text evidence="2">The sequence shown here is derived from an EMBL/GenBank/DDBJ whole genome shotgun (WGS) entry which is preliminary data.</text>
</comment>
<reference evidence="2" key="1">
    <citation type="journal article" date="2014" name="Int. J. Syst. Evol. Microbiol.">
        <title>Complete genome sequence of Corynebacterium casei LMG S-19264T (=DSM 44701T), isolated from a smear-ripened cheese.</title>
        <authorList>
            <consortium name="US DOE Joint Genome Institute (JGI-PGF)"/>
            <person name="Walter F."/>
            <person name="Albersmeier A."/>
            <person name="Kalinowski J."/>
            <person name="Ruckert C."/>
        </authorList>
    </citation>
    <scope>NUCLEOTIDE SEQUENCE</scope>
    <source>
        <strain evidence="2">CGMCC 1.15966</strain>
    </source>
</reference>
<evidence type="ECO:0000313" key="2">
    <source>
        <dbReference type="EMBL" id="GGE20178.1"/>
    </source>
</evidence>
<evidence type="ECO:0000313" key="3">
    <source>
        <dbReference type="Proteomes" id="UP000614460"/>
    </source>
</evidence>
<reference evidence="2" key="2">
    <citation type="submission" date="2020-09" db="EMBL/GenBank/DDBJ databases">
        <authorList>
            <person name="Sun Q."/>
            <person name="Zhou Y."/>
        </authorList>
    </citation>
    <scope>NUCLEOTIDE SEQUENCE</scope>
    <source>
        <strain evidence="2">CGMCC 1.15966</strain>
    </source>
</reference>
<dbReference type="EMBL" id="BMKM01000003">
    <property type="protein sequence ID" value="GGE20178.1"/>
    <property type="molecule type" value="Genomic_DNA"/>
</dbReference>
<keyword evidence="3" id="KW-1185">Reference proteome</keyword>
<gene>
    <name evidence="2" type="ORF">GCM10011516_17270</name>
</gene>
<name>A0A8H9KTH9_9SPHI</name>
<protein>
    <recommendedName>
        <fullName evidence="4">DUF4595 domain-containing protein</fullName>
    </recommendedName>
</protein>